<evidence type="ECO:0000313" key="3">
    <source>
        <dbReference type="Proteomes" id="UP000753256"/>
    </source>
</evidence>
<dbReference type="InterPro" id="IPR011990">
    <property type="entry name" value="TPR-like_helical_dom_sf"/>
</dbReference>
<dbReference type="InterPro" id="IPR016032">
    <property type="entry name" value="Sig_transdc_resp-reg_C-effctor"/>
</dbReference>
<dbReference type="GO" id="GO:0003677">
    <property type="term" value="F:DNA binding"/>
    <property type="evidence" value="ECO:0007669"/>
    <property type="project" value="InterPro"/>
</dbReference>
<sequence length="1004" mass="110884">MAKSTSPMTASAHQGATTLPLSPAFMVRRTKLLQALVQQGRSAGIVIVCAPAGFGKTALLLQYVQEVREDPARGRAELIDAEEALLEELMLQIAGAEERLAEASRPLMAIDDLPPYEGADAQRLTTRLRELRERGFEVVLACTPAAFHLQRQLGDSAKISAQQMRVQPREYAAWARVFSIAPALDLYALTQGIPVLVSSLQQVTERATEGITPLDIAASDLYRMALLELKRADESLGRIACLLVLLAKGSLADVEAVGMQVDARQRHRLFHEYPMFGFDPATQRFACMRCEGPAYERLCEDVVRADPALACRAARAHLKAGRVDNAVVFSRRHLAARERLELVRQDPMRFALAGYAAFASDAIAEVERDAPVTDAAALFAVHAAALTIGDFKLARSLATDLGRRLAAVAEEVHCSDWHRAQALAATQDGCPGIMLPDIPDDHEDDAADAAVARLRLHARVQGALIDRGAEGITVQDRELLGDVAHSARVDLPALFVLCDGLVLEVLDGSFDKPDERDADLAALVPVLQERRLAPALAYVRTVLALRRLMAGQPMMDERAFVDAGAAAVRASDLAMQLWCMVLEGWQNLAVGQSTNARFRAQQTLRLAGEERPSLVAWALLLERVAHLCSASQLAIREEAELLDLGRTELTCAEAWDFALTLSAARDDAELSAWYSLHKDSLFEPSFRLPVRLALSVLGARSDSLRRLIPSYIARRYRLSDEQDAAPSAPELFGSFVSMRDSEVGQLTFKLMGGFSVERNGHVLTDSMWRRKKAGIVAARLVIARGTFVERRTITEELWPAYDYARARRCLYTTLSALRQAMGQSSSGPQYLLKQGDGLAINPEYVTSDVARIEALAREILLAHSGLSTPELIERCLKLEELYAGPLYVPDQGSPAYFRRMRSVIRGKFSDCMVRGIEAALDEGDLDAALWMVEAALREDPLREDVVRASMRVYDRTGRRREVVELYGSHTSRLEDETKGFPEPETRRLYENIIGRYRSRGILRL</sequence>
<dbReference type="SUPFAM" id="SSF52540">
    <property type="entry name" value="P-loop containing nucleoside triphosphate hydrolases"/>
    <property type="match status" value="1"/>
</dbReference>
<dbReference type="RefSeq" id="WP_273188743.1">
    <property type="nucleotide sequence ID" value="NZ_DYUZ01000007.1"/>
</dbReference>
<organism evidence="2 3">
    <name type="scientific">Enorma phocaeensis</name>
    <dbReference type="NCBI Taxonomy" id="1871019"/>
    <lineage>
        <taxon>Bacteria</taxon>
        <taxon>Bacillati</taxon>
        <taxon>Actinomycetota</taxon>
        <taxon>Coriobacteriia</taxon>
        <taxon>Coriobacteriales</taxon>
        <taxon>Coriobacteriaceae</taxon>
        <taxon>Enorma</taxon>
    </lineage>
</organism>
<dbReference type="InterPro" id="IPR005158">
    <property type="entry name" value="BTAD"/>
</dbReference>
<dbReference type="Proteomes" id="UP000753256">
    <property type="component" value="Unassembled WGS sequence"/>
</dbReference>
<protein>
    <recommendedName>
        <fullName evidence="1">Bacterial transcriptional activator domain-containing protein</fullName>
    </recommendedName>
</protein>
<dbReference type="InterPro" id="IPR036388">
    <property type="entry name" value="WH-like_DNA-bd_sf"/>
</dbReference>
<feature type="domain" description="Bacterial transcriptional activator" evidence="1">
    <location>
        <begin position="847"/>
        <end position="993"/>
    </location>
</feature>
<comment type="caution">
    <text evidence="2">The sequence shown here is derived from an EMBL/GenBank/DDBJ whole genome shotgun (WGS) entry which is preliminary data.</text>
</comment>
<dbReference type="InterPro" id="IPR027417">
    <property type="entry name" value="P-loop_NTPase"/>
</dbReference>
<dbReference type="Gene3D" id="1.10.10.10">
    <property type="entry name" value="Winged helix-like DNA-binding domain superfamily/Winged helix DNA-binding domain"/>
    <property type="match status" value="1"/>
</dbReference>
<gene>
    <name evidence="2" type="ORF">K8V70_01520</name>
</gene>
<accession>A0A921IS46</accession>
<dbReference type="PANTHER" id="PTHR35807">
    <property type="entry name" value="TRANSCRIPTIONAL REGULATOR REDD-RELATED"/>
    <property type="match status" value="1"/>
</dbReference>
<evidence type="ECO:0000313" key="2">
    <source>
        <dbReference type="EMBL" id="HJG36531.1"/>
    </source>
</evidence>
<proteinExistence type="predicted"/>
<dbReference type="SUPFAM" id="SSF46894">
    <property type="entry name" value="C-terminal effector domain of the bipartite response regulators"/>
    <property type="match status" value="1"/>
</dbReference>
<evidence type="ECO:0000259" key="1">
    <source>
        <dbReference type="SMART" id="SM01043"/>
    </source>
</evidence>
<dbReference type="SMART" id="SM01043">
    <property type="entry name" value="BTAD"/>
    <property type="match status" value="1"/>
</dbReference>
<reference evidence="2" key="1">
    <citation type="journal article" date="2021" name="PeerJ">
        <title>Extensive microbial diversity within the chicken gut microbiome revealed by metagenomics and culture.</title>
        <authorList>
            <person name="Gilroy R."/>
            <person name="Ravi A."/>
            <person name="Getino M."/>
            <person name="Pursley I."/>
            <person name="Horton D.L."/>
            <person name="Alikhan N.F."/>
            <person name="Baker D."/>
            <person name="Gharbi K."/>
            <person name="Hall N."/>
            <person name="Watson M."/>
            <person name="Adriaenssens E.M."/>
            <person name="Foster-Nyarko E."/>
            <person name="Jarju S."/>
            <person name="Secka A."/>
            <person name="Antonio M."/>
            <person name="Oren A."/>
            <person name="Chaudhuri R.R."/>
            <person name="La Ragione R."/>
            <person name="Hildebrand F."/>
            <person name="Pallen M.J."/>
        </authorList>
    </citation>
    <scope>NUCLEOTIDE SEQUENCE</scope>
    <source>
        <strain evidence="2">ChiHjej13B12-9602</strain>
    </source>
</reference>
<dbReference type="InterPro" id="IPR051677">
    <property type="entry name" value="AfsR-DnrI-RedD_regulator"/>
</dbReference>
<dbReference type="EMBL" id="DYUZ01000007">
    <property type="protein sequence ID" value="HJG36531.1"/>
    <property type="molecule type" value="Genomic_DNA"/>
</dbReference>
<dbReference type="AlphaFoldDB" id="A0A921IS46"/>
<dbReference type="GO" id="GO:0006355">
    <property type="term" value="P:regulation of DNA-templated transcription"/>
    <property type="evidence" value="ECO:0007669"/>
    <property type="project" value="InterPro"/>
</dbReference>
<dbReference type="SUPFAM" id="SSF48452">
    <property type="entry name" value="TPR-like"/>
    <property type="match status" value="1"/>
</dbReference>
<dbReference type="PANTHER" id="PTHR35807:SF2">
    <property type="entry name" value="TRANSCRIPTIONAL ACTIVATOR DOMAIN"/>
    <property type="match status" value="1"/>
</dbReference>
<dbReference type="Gene3D" id="1.25.40.10">
    <property type="entry name" value="Tetratricopeptide repeat domain"/>
    <property type="match status" value="1"/>
</dbReference>
<name>A0A921IS46_9ACTN</name>
<dbReference type="Pfam" id="PF03704">
    <property type="entry name" value="BTAD"/>
    <property type="match status" value="1"/>
</dbReference>
<dbReference type="Gene3D" id="3.40.50.300">
    <property type="entry name" value="P-loop containing nucleotide triphosphate hydrolases"/>
    <property type="match status" value="1"/>
</dbReference>
<reference evidence="2" key="2">
    <citation type="submission" date="2021-09" db="EMBL/GenBank/DDBJ databases">
        <authorList>
            <person name="Gilroy R."/>
        </authorList>
    </citation>
    <scope>NUCLEOTIDE SEQUENCE</scope>
    <source>
        <strain evidence="2">ChiHjej13B12-9602</strain>
    </source>
</reference>